<proteinExistence type="predicted"/>
<gene>
    <name evidence="6" type="ORF">BOP93_18690</name>
</gene>
<dbReference type="Gene3D" id="3.30.470.20">
    <property type="entry name" value="ATP-grasp fold, B domain"/>
    <property type="match status" value="1"/>
</dbReference>
<accession>A0A2L0RZN3</accession>
<evidence type="ECO:0000313" key="7">
    <source>
        <dbReference type="Proteomes" id="UP000239888"/>
    </source>
</evidence>
<dbReference type="Gene3D" id="3.30.1490.20">
    <property type="entry name" value="ATP-grasp fold, A domain"/>
    <property type="match status" value="1"/>
</dbReference>
<evidence type="ECO:0000259" key="5">
    <source>
        <dbReference type="PROSITE" id="PS50975"/>
    </source>
</evidence>
<feature type="domain" description="ATP-grasp" evidence="5">
    <location>
        <begin position="112"/>
        <end position="313"/>
    </location>
</feature>
<dbReference type="SUPFAM" id="SSF56059">
    <property type="entry name" value="Glutathione synthetase ATP-binding domain-like"/>
    <property type="match status" value="1"/>
</dbReference>
<name>A0A2L0RZN3_9PSED</name>
<organism evidence="6 7">
    <name type="scientific">Pseudomonas orientalis</name>
    <dbReference type="NCBI Taxonomy" id="76758"/>
    <lineage>
        <taxon>Bacteria</taxon>
        <taxon>Pseudomonadati</taxon>
        <taxon>Pseudomonadota</taxon>
        <taxon>Gammaproteobacteria</taxon>
        <taxon>Pseudomonadales</taxon>
        <taxon>Pseudomonadaceae</taxon>
        <taxon>Pseudomonas</taxon>
    </lineage>
</organism>
<dbReference type="InterPro" id="IPR052032">
    <property type="entry name" value="ATP-dep_AA_Ligase"/>
</dbReference>
<dbReference type="InterPro" id="IPR013815">
    <property type="entry name" value="ATP_grasp_subdomain_1"/>
</dbReference>
<evidence type="ECO:0000313" key="6">
    <source>
        <dbReference type="EMBL" id="AUZ47537.1"/>
    </source>
</evidence>
<protein>
    <recommendedName>
        <fullName evidence="5">ATP-grasp domain-containing protein</fullName>
    </recommendedName>
</protein>
<dbReference type="InterPro" id="IPR011761">
    <property type="entry name" value="ATP-grasp"/>
</dbReference>
<dbReference type="EMBL" id="CP018049">
    <property type="protein sequence ID" value="AUZ47537.1"/>
    <property type="molecule type" value="Genomic_DNA"/>
</dbReference>
<dbReference type="Proteomes" id="UP000239888">
    <property type="component" value="Chromosome"/>
</dbReference>
<reference evidence="6 7" key="1">
    <citation type="journal article" date="2018" name="Front. Microbiol.">
        <title>Pseudomonas orientalis F9: A Potent Antagonist against Phytopathogens with Phytotoxic Effect in the Apple Flower.</title>
        <authorList>
            <person name="Zengerer V."/>
            <person name="Schmid M."/>
            <person name="Bieri M."/>
            <person name="Muller D.C."/>
            <person name="Remus-Emsermann M.N.P."/>
            <person name="Ahrens C.H."/>
            <person name="Pelludat C."/>
        </authorList>
    </citation>
    <scope>NUCLEOTIDE SEQUENCE [LARGE SCALE GENOMIC DNA]</scope>
    <source>
        <strain evidence="6 7">F9</strain>
    </source>
</reference>
<dbReference type="GO" id="GO:0016874">
    <property type="term" value="F:ligase activity"/>
    <property type="evidence" value="ECO:0007669"/>
    <property type="project" value="UniProtKB-KW"/>
</dbReference>
<evidence type="ECO:0000256" key="2">
    <source>
        <dbReference type="ARBA" id="ARBA00022741"/>
    </source>
</evidence>
<dbReference type="KEGG" id="poi:BOP93_18690"/>
<dbReference type="RefSeq" id="WP_237140375.1">
    <property type="nucleotide sequence ID" value="NZ_CP018049.1"/>
</dbReference>
<dbReference type="PROSITE" id="PS50975">
    <property type="entry name" value="ATP_GRASP"/>
    <property type="match status" value="1"/>
</dbReference>
<dbReference type="Pfam" id="PF13535">
    <property type="entry name" value="ATP-grasp_4"/>
    <property type="match status" value="1"/>
</dbReference>
<dbReference type="PANTHER" id="PTHR43585:SF2">
    <property type="entry name" value="ATP-GRASP ENZYME FSQD"/>
    <property type="match status" value="1"/>
</dbReference>
<evidence type="ECO:0000256" key="1">
    <source>
        <dbReference type="ARBA" id="ARBA00022598"/>
    </source>
</evidence>
<keyword evidence="1" id="KW-0436">Ligase</keyword>
<dbReference type="PANTHER" id="PTHR43585">
    <property type="entry name" value="FUMIPYRROLE BIOSYNTHESIS PROTEIN C"/>
    <property type="match status" value="1"/>
</dbReference>
<keyword evidence="3 4" id="KW-0067">ATP-binding</keyword>
<sequence>MPQLQTVLIVDPFSTGKLYAPLLRAQGVKCIAVISTDTLPKHFTDDLIRENFEEVYHWEESLLETLEKQSLSAVIAGCETAIYLTDYLTEVLRIAGNSRITSDLRRNKFSMQQALKNKGLANIASQLLSSPSRIREVVDSLEEAATYVVKPLNSAATEGVVFAQGRHEVETALNNAAWRQKNDLGEFNLGFIVQPFVSGPEYVVDMVAFDGEYTIATVCKYTKVHKNGSKFVYESLDTLDPQAQALQPLIDYARLAAAALSIEIGPIHMEIIWSDTGPVMIEAGGRLHGGIAPLLFQQVYQPDLLSLAIDSYLGRPRPPAGAAREISHGRIGFFCSDERRTFTAPSPQALQSAMQDEAYCGHRFFISPGDTTPVTIDFATCPGLFWLQHPSLQQLDASTDLLRKKLWS</sequence>
<dbReference type="AlphaFoldDB" id="A0A2L0RZN3"/>
<evidence type="ECO:0000256" key="3">
    <source>
        <dbReference type="ARBA" id="ARBA00022840"/>
    </source>
</evidence>
<dbReference type="GO" id="GO:0046872">
    <property type="term" value="F:metal ion binding"/>
    <property type="evidence" value="ECO:0007669"/>
    <property type="project" value="InterPro"/>
</dbReference>
<dbReference type="Gene3D" id="3.40.50.20">
    <property type="match status" value="1"/>
</dbReference>
<keyword evidence="2 4" id="KW-0547">Nucleotide-binding</keyword>
<dbReference type="GO" id="GO:0005524">
    <property type="term" value="F:ATP binding"/>
    <property type="evidence" value="ECO:0007669"/>
    <property type="project" value="UniProtKB-UniRule"/>
</dbReference>
<evidence type="ECO:0000256" key="4">
    <source>
        <dbReference type="PROSITE-ProRule" id="PRU00409"/>
    </source>
</evidence>